<dbReference type="AlphaFoldDB" id="A0A067RAT9"/>
<evidence type="ECO:0000256" key="2">
    <source>
        <dbReference type="ARBA" id="ARBA00004141"/>
    </source>
</evidence>
<name>A0A067RAT9_ZOONE</name>
<keyword evidence="6 10" id="KW-0812">Transmembrane</keyword>
<evidence type="ECO:0000256" key="1">
    <source>
        <dbReference type="ARBA" id="ARBA00000900"/>
    </source>
</evidence>
<proteinExistence type="predicted"/>
<comment type="catalytic activity">
    <reaction evidence="1">
        <text>S-ubiquitinyl-[E2 ubiquitin-conjugating enzyme]-L-cysteine + [acceptor protein]-L-lysine = [E2 ubiquitin-conjugating enzyme]-L-cysteine + N(6)-ubiquitinyl-[acceptor protein]-L-lysine.</text>
        <dbReference type="EC" id="2.3.2.27"/>
    </reaction>
</comment>
<dbReference type="EMBL" id="KK852584">
    <property type="protein sequence ID" value="KDR20832.1"/>
    <property type="molecule type" value="Genomic_DNA"/>
</dbReference>
<evidence type="ECO:0000256" key="8">
    <source>
        <dbReference type="ARBA" id="ARBA00022989"/>
    </source>
</evidence>
<keyword evidence="9 10" id="KW-0472">Membrane</keyword>
<dbReference type="PANTHER" id="PTHR13145:SF0">
    <property type="entry name" value="E3 UBIQUITIN-PROTEIN LIGASE MARCHF6"/>
    <property type="match status" value="1"/>
</dbReference>
<dbReference type="GO" id="GO:0036503">
    <property type="term" value="P:ERAD pathway"/>
    <property type="evidence" value="ECO:0007669"/>
    <property type="project" value="TreeGrafter"/>
</dbReference>
<evidence type="ECO:0000256" key="7">
    <source>
        <dbReference type="ARBA" id="ARBA00022786"/>
    </source>
</evidence>
<accession>A0A067RAT9</accession>
<keyword evidence="5" id="KW-0808">Transferase</keyword>
<feature type="transmembrane region" description="Helical" evidence="10">
    <location>
        <begin position="20"/>
        <end position="41"/>
    </location>
</feature>
<dbReference type="PANTHER" id="PTHR13145">
    <property type="entry name" value="SSM4 PROTEIN"/>
    <property type="match status" value="1"/>
</dbReference>
<keyword evidence="12" id="KW-1185">Reference proteome</keyword>
<dbReference type="GO" id="GO:0061630">
    <property type="term" value="F:ubiquitin protein ligase activity"/>
    <property type="evidence" value="ECO:0007669"/>
    <property type="project" value="UniProtKB-EC"/>
</dbReference>
<evidence type="ECO:0000256" key="5">
    <source>
        <dbReference type="ARBA" id="ARBA00022679"/>
    </source>
</evidence>
<comment type="subcellular location">
    <subcellularLocation>
        <location evidence="2">Membrane</location>
        <topology evidence="2">Multi-pass membrane protein</topology>
    </subcellularLocation>
</comment>
<organism evidence="11 12">
    <name type="scientific">Zootermopsis nevadensis</name>
    <name type="common">Dampwood termite</name>
    <dbReference type="NCBI Taxonomy" id="136037"/>
    <lineage>
        <taxon>Eukaryota</taxon>
        <taxon>Metazoa</taxon>
        <taxon>Ecdysozoa</taxon>
        <taxon>Arthropoda</taxon>
        <taxon>Hexapoda</taxon>
        <taxon>Insecta</taxon>
        <taxon>Pterygota</taxon>
        <taxon>Neoptera</taxon>
        <taxon>Polyneoptera</taxon>
        <taxon>Dictyoptera</taxon>
        <taxon>Blattodea</taxon>
        <taxon>Blattoidea</taxon>
        <taxon>Termitoidae</taxon>
        <taxon>Termopsidae</taxon>
        <taxon>Zootermopsis</taxon>
    </lineage>
</organism>
<reference evidence="11 12" key="1">
    <citation type="journal article" date="2014" name="Nat. Commun.">
        <title>Molecular traces of alternative social organization in a termite genome.</title>
        <authorList>
            <person name="Terrapon N."/>
            <person name="Li C."/>
            <person name="Robertson H.M."/>
            <person name="Ji L."/>
            <person name="Meng X."/>
            <person name="Booth W."/>
            <person name="Chen Z."/>
            <person name="Childers C.P."/>
            <person name="Glastad K.M."/>
            <person name="Gokhale K."/>
            <person name="Gowin J."/>
            <person name="Gronenberg W."/>
            <person name="Hermansen R.A."/>
            <person name="Hu H."/>
            <person name="Hunt B.G."/>
            <person name="Huylmans A.K."/>
            <person name="Khalil S.M."/>
            <person name="Mitchell R.D."/>
            <person name="Munoz-Torres M.C."/>
            <person name="Mustard J.A."/>
            <person name="Pan H."/>
            <person name="Reese J.T."/>
            <person name="Scharf M.E."/>
            <person name="Sun F."/>
            <person name="Vogel H."/>
            <person name="Xiao J."/>
            <person name="Yang W."/>
            <person name="Yang Z."/>
            <person name="Yang Z."/>
            <person name="Zhou J."/>
            <person name="Zhu J."/>
            <person name="Brent C.S."/>
            <person name="Elsik C.G."/>
            <person name="Goodisman M.A."/>
            <person name="Liberles D.A."/>
            <person name="Roe R.M."/>
            <person name="Vargo E.L."/>
            <person name="Vilcinskas A."/>
            <person name="Wang J."/>
            <person name="Bornberg-Bauer E."/>
            <person name="Korb J."/>
            <person name="Zhang G."/>
            <person name="Liebig J."/>
        </authorList>
    </citation>
    <scope>NUCLEOTIDE SEQUENCE [LARGE SCALE GENOMIC DNA]</scope>
    <source>
        <tissue evidence="11">Whole organism</tissue>
    </source>
</reference>
<evidence type="ECO:0000256" key="10">
    <source>
        <dbReference type="SAM" id="Phobius"/>
    </source>
</evidence>
<evidence type="ECO:0000256" key="6">
    <source>
        <dbReference type="ARBA" id="ARBA00022692"/>
    </source>
</evidence>
<evidence type="ECO:0000256" key="4">
    <source>
        <dbReference type="ARBA" id="ARBA00012483"/>
    </source>
</evidence>
<evidence type="ECO:0000256" key="3">
    <source>
        <dbReference type="ARBA" id="ARBA00004906"/>
    </source>
</evidence>
<evidence type="ECO:0000313" key="11">
    <source>
        <dbReference type="EMBL" id="KDR20832.1"/>
    </source>
</evidence>
<gene>
    <name evidence="11" type="ORF">L798_04635</name>
</gene>
<dbReference type="STRING" id="136037.A0A067RAT9"/>
<sequence>MPRRLPLCDVAGGTAVKYWLHYTLVALAWLGAVPLTACWIYRCLLQALLTRGESARRKLQPATESRRHPP</sequence>
<dbReference type="Proteomes" id="UP000027135">
    <property type="component" value="Unassembled WGS sequence"/>
</dbReference>
<evidence type="ECO:0000256" key="9">
    <source>
        <dbReference type="ARBA" id="ARBA00023136"/>
    </source>
</evidence>
<comment type="pathway">
    <text evidence="3">Protein modification; protein ubiquitination.</text>
</comment>
<keyword evidence="7" id="KW-0833">Ubl conjugation pathway</keyword>
<dbReference type="GO" id="GO:0005789">
    <property type="term" value="C:endoplasmic reticulum membrane"/>
    <property type="evidence" value="ECO:0007669"/>
    <property type="project" value="TreeGrafter"/>
</dbReference>
<protein>
    <recommendedName>
        <fullName evidence="4">RING-type E3 ubiquitin transferase</fullName>
        <ecNumber evidence="4">2.3.2.27</ecNumber>
    </recommendedName>
</protein>
<evidence type="ECO:0000313" key="12">
    <source>
        <dbReference type="Proteomes" id="UP000027135"/>
    </source>
</evidence>
<dbReference type="EC" id="2.3.2.27" evidence="4"/>
<dbReference type="InParanoid" id="A0A067RAT9"/>
<keyword evidence="8 10" id="KW-1133">Transmembrane helix</keyword>